<organism evidence="4 5">
    <name type="scientific">Paenibacillus montaniterrae</name>
    <dbReference type="NCBI Taxonomy" id="429341"/>
    <lineage>
        <taxon>Bacteria</taxon>
        <taxon>Bacillati</taxon>
        <taxon>Bacillota</taxon>
        <taxon>Bacilli</taxon>
        <taxon>Bacillales</taxon>
        <taxon>Paenibacillaceae</taxon>
        <taxon>Paenibacillus</taxon>
    </lineage>
</organism>
<keyword evidence="5" id="KW-1185">Reference proteome</keyword>
<dbReference type="InterPro" id="IPR009057">
    <property type="entry name" value="Homeodomain-like_sf"/>
</dbReference>
<dbReference type="GO" id="GO:0003677">
    <property type="term" value="F:DNA binding"/>
    <property type="evidence" value="ECO:0007669"/>
    <property type="project" value="UniProtKB-UniRule"/>
</dbReference>
<dbReference type="InterPro" id="IPR023772">
    <property type="entry name" value="DNA-bd_HTH_TetR-type_CS"/>
</dbReference>
<keyword evidence="1 2" id="KW-0238">DNA-binding</keyword>
<dbReference type="AlphaFoldDB" id="A0A919YVZ2"/>
<dbReference type="RefSeq" id="WP_213518498.1">
    <property type="nucleotide sequence ID" value="NZ_BOSE01000008.1"/>
</dbReference>
<evidence type="ECO:0000313" key="5">
    <source>
        <dbReference type="Proteomes" id="UP000683139"/>
    </source>
</evidence>
<dbReference type="SUPFAM" id="SSF46689">
    <property type="entry name" value="Homeodomain-like"/>
    <property type="match status" value="1"/>
</dbReference>
<comment type="caution">
    <text evidence="4">The sequence shown here is derived from an EMBL/GenBank/DDBJ whole genome shotgun (WGS) entry which is preliminary data.</text>
</comment>
<evidence type="ECO:0000256" key="2">
    <source>
        <dbReference type="PROSITE-ProRule" id="PRU00335"/>
    </source>
</evidence>
<evidence type="ECO:0000259" key="3">
    <source>
        <dbReference type="PROSITE" id="PS50977"/>
    </source>
</evidence>
<dbReference type="PROSITE" id="PS01081">
    <property type="entry name" value="HTH_TETR_1"/>
    <property type="match status" value="1"/>
</dbReference>
<feature type="domain" description="HTH tetR-type" evidence="3">
    <location>
        <begin position="9"/>
        <end position="69"/>
    </location>
</feature>
<accession>A0A919YVZ2</accession>
<evidence type="ECO:0000256" key="1">
    <source>
        <dbReference type="ARBA" id="ARBA00023125"/>
    </source>
</evidence>
<evidence type="ECO:0000313" key="4">
    <source>
        <dbReference type="EMBL" id="GIP18266.1"/>
    </source>
</evidence>
<dbReference type="PROSITE" id="PS50977">
    <property type="entry name" value="HTH_TETR_2"/>
    <property type="match status" value="1"/>
</dbReference>
<dbReference type="Pfam" id="PF00440">
    <property type="entry name" value="TetR_N"/>
    <property type="match status" value="1"/>
</dbReference>
<dbReference type="Gene3D" id="1.10.10.60">
    <property type="entry name" value="Homeodomain-like"/>
    <property type="match status" value="1"/>
</dbReference>
<proteinExistence type="predicted"/>
<dbReference type="InterPro" id="IPR050624">
    <property type="entry name" value="HTH-type_Tx_Regulator"/>
</dbReference>
<dbReference type="EMBL" id="BOSE01000008">
    <property type="protein sequence ID" value="GIP18266.1"/>
    <property type="molecule type" value="Genomic_DNA"/>
</dbReference>
<dbReference type="Proteomes" id="UP000683139">
    <property type="component" value="Unassembled WGS sequence"/>
</dbReference>
<name>A0A919YVZ2_9BACL</name>
<sequence length="200" mass="23629">MDGFERRKQKKAAQIFNAAADLFFKFGYQKISVNDIAYQARVSAATIYNYFGTKEQLYTDTLFYWMDQQLHQYEQILNSELTFPEKTKEIMLLEAKNLRKLSDELPQLSSHELSGMMQKMESYTEQKIAHFFRKFVALGKQEGYINQAQAEAVTMRYFMMFQRELSSYWREANQEPAANQQIDQMLELFFYGLVGAKERS</sequence>
<dbReference type="Gene3D" id="1.10.357.10">
    <property type="entry name" value="Tetracycline Repressor, domain 2"/>
    <property type="match status" value="1"/>
</dbReference>
<dbReference type="PANTHER" id="PTHR43479:SF21">
    <property type="entry name" value="TRANSCRIPTIONAL REGULATOR, TETR FAMILY"/>
    <property type="match status" value="1"/>
</dbReference>
<dbReference type="InterPro" id="IPR001647">
    <property type="entry name" value="HTH_TetR"/>
</dbReference>
<dbReference type="PRINTS" id="PR00455">
    <property type="entry name" value="HTHTETR"/>
</dbReference>
<protein>
    <submittedName>
        <fullName evidence="4">TetR family transcriptional regulator</fullName>
    </submittedName>
</protein>
<dbReference type="PANTHER" id="PTHR43479">
    <property type="entry name" value="ACREF/ENVCD OPERON REPRESSOR-RELATED"/>
    <property type="match status" value="1"/>
</dbReference>
<reference evidence="4" key="1">
    <citation type="submission" date="2021-03" db="EMBL/GenBank/DDBJ databases">
        <title>Antimicrobial resistance genes in bacteria isolated from Japanese honey, and their potential for conferring macrolide and lincosamide resistance in the American foulbrood pathogen Paenibacillus larvae.</title>
        <authorList>
            <person name="Okamoto M."/>
            <person name="Kumagai M."/>
            <person name="Kanamori H."/>
            <person name="Takamatsu D."/>
        </authorList>
    </citation>
    <scope>NUCLEOTIDE SEQUENCE</scope>
    <source>
        <strain evidence="4">J40TS1</strain>
    </source>
</reference>
<gene>
    <name evidence="4" type="ORF">J40TS1_39080</name>
</gene>
<feature type="DNA-binding region" description="H-T-H motif" evidence="2">
    <location>
        <begin position="32"/>
        <end position="51"/>
    </location>
</feature>